<dbReference type="PANTHER" id="PTHR24126">
    <property type="entry name" value="ANKYRIN REPEAT, PH AND SEC7 DOMAIN CONTAINING PROTEIN SECG-RELATED"/>
    <property type="match status" value="1"/>
</dbReference>
<dbReference type="SUPFAM" id="SSF48403">
    <property type="entry name" value="Ankyrin repeat"/>
    <property type="match status" value="2"/>
</dbReference>
<dbReference type="OrthoDB" id="7729168at2759"/>
<evidence type="ECO:0000256" key="1">
    <source>
        <dbReference type="ARBA" id="ARBA00022737"/>
    </source>
</evidence>
<name>A0A250X629_9CHLO</name>
<dbReference type="SMART" id="SM00248">
    <property type="entry name" value="ANK"/>
    <property type="match status" value="10"/>
</dbReference>
<dbReference type="InterPro" id="IPR036770">
    <property type="entry name" value="Ankyrin_rpt-contain_sf"/>
</dbReference>
<keyword evidence="1" id="KW-0677">Repeat</keyword>
<organism evidence="4 5">
    <name type="scientific">Chlamydomonas eustigma</name>
    <dbReference type="NCBI Taxonomy" id="1157962"/>
    <lineage>
        <taxon>Eukaryota</taxon>
        <taxon>Viridiplantae</taxon>
        <taxon>Chlorophyta</taxon>
        <taxon>core chlorophytes</taxon>
        <taxon>Chlorophyceae</taxon>
        <taxon>CS clade</taxon>
        <taxon>Chlamydomonadales</taxon>
        <taxon>Chlamydomonadaceae</taxon>
        <taxon>Chlamydomonas</taxon>
    </lineage>
</organism>
<evidence type="ECO:0000256" key="2">
    <source>
        <dbReference type="ARBA" id="ARBA00023043"/>
    </source>
</evidence>
<feature type="repeat" description="ANK" evidence="3">
    <location>
        <begin position="577"/>
        <end position="598"/>
    </location>
</feature>
<dbReference type="InterPro" id="IPR002110">
    <property type="entry name" value="Ankyrin_rpt"/>
</dbReference>
<evidence type="ECO:0000313" key="4">
    <source>
        <dbReference type="EMBL" id="GAX78508.1"/>
    </source>
</evidence>
<protein>
    <submittedName>
        <fullName evidence="4">Uncharacterized protein</fullName>
    </submittedName>
</protein>
<dbReference type="Proteomes" id="UP000232323">
    <property type="component" value="Unassembled WGS sequence"/>
</dbReference>
<dbReference type="PROSITE" id="PS50088">
    <property type="entry name" value="ANK_REPEAT"/>
    <property type="match status" value="3"/>
</dbReference>
<keyword evidence="5" id="KW-1185">Reference proteome</keyword>
<evidence type="ECO:0000313" key="5">
    <source>
        <dbReference type="Proteomes" id="UP000232323"/>
    </source>
</evidence>
<dbReference type="STRING" id="1157962.A0A250X629"/>
<proteinExistence type="predicted"/>
<dbReference type="Pfam" id="PF12796">
    <property type="entry name" value="Ank_2"/>
    <property type="match status" value="3"/>
</dbReference>
<feature type="repeat" description="ANK" evidence="3">
    <location>
        <begin position="539"/>
        <end position="571"/>
    </location>
</feature>
<sequence>MTASDWSNVDFSEPEQDLHCALMLACLNGSHCIVKELMAAAGRSECWAIANKAGRVSGMNRDFAPIFCRPMQVACLHGHVKVVEVLLKVQDIKVNGLGHRGSLLARSGLATDMATQAHNEQGTLLHPSYDLMTSSTTVKAGAADHYDYHHSPGILHIACLNHNLELLQLLLSSPIVDPNDLDPKYGHPLGLLIKIDAGQPKAWGMFLQLISNPRLDINCRDMQGAAPIHILLSAVMRGQGIILPQDRALRLLQVLLSLQGIDVNAVDHERNWAPLHILSSNSNTLRSMCSLRRLDNSKIVEQRCQSIIHSGGAKAICSTIQKYDRDKQGCSRDQMLAMLKDSDIIPDSNNGGSPASQSHHCNVEEELFKMLLQHPDINLNLRTSYNSTALHLCFKNGLPCRVQALLRVPGIDANALDRDGETALHKASRARHAHVVATLLNIQHLILKRDLGYQSARVKKAMPGPFSFCHSPATLLESVAPTHSTGCCSLVPTNVTSAFHNDPPTVQPQQHQASTAMYYNAVSAVGATVNVNLKSQTDGNASALHLASREGQTEVVQALLLYGAATNLLDVNAMDSNGNTALHACVAAGHTAVVQVLLCWISHVQCHELATTVQQTTEGKGVLKLKSSVLWHEYISDKRRKEQEAFDRRAEVNNNKHEAASTCEPESTLKSADEDDCCVHYQSLSHGCRSCLTATHGYHYDVTADDEVQSDDELQSITVIDDCKATAAEAEALTCCQELVIPEESANSVAPCMNVKHASCRTREECAASLADEPCGSAAQQSSAHFQAEKKCPPKAMASDFCALMPYLHELRGSYNGSLITGLGGRTSCKHQEGSRILVNLNARNSRGLTPLHLACIGDHTEIVALLLQHPDSLDVNACDCWGETALHKACTSANLELVKMLCKSPYIDVNATDDVGNTCLHTSCKQLINRRRNAHIISFLLLMPGIQPELENAMSETALQFWPYQLV</sequence>
<gene>
    <name evidence="4" type="ORF">CEUSTIGMA_g5947.t1</name>
</gene>
<accession>A0A250X629</accession>
<keyword evidence="2 3" id="KW-0040">ANK repeat</keyword>
<comment type="caution">
    <text evidence="4">The sequence shown here is derived from an EMBL/GenBank/DDBJ whole genome shotgun (WGS) entry which is preliminary data.</text>
</comment>
<dbReference type="AlphaFoldDB" id="A0A250X629"/>
<reference evidence="4 5" key="1">
    <citation type="submission" date="2017-08" db="EMBL/GenBank/DDBJ databases">
        <title>Acidophilic green algal genome provides insights into adaptation to an acidic environment.</title>
        <authorList>
            <person name="Hirooka S."/>
            <person name="Hirose Y."/>
            <person name="Kanesaki Y."/>
            <person name="Higuchi S."/>
            <person name="Fujiwara T."/>
            <person name="Onuma R."/>
            <person name="Era A."/>
            <person name="Ohbayashi R."/>
            <person name="Uzuka A."/>
            <person name="Nozaki H."/>
            <person name="Yoshikawa H."/>
            <person name="Miyagishima S.Y."/>
        </authorList>
    </citation>
    <scope>NUCLEOTIDE SEQUENCE [LARGE SCALE GENOMIC DNA]</scope>
    <source>
        <strain evidence="4 5">NIES-2499</strain>
    </source>
</reference>
<dbReference type="Gene3D" id="1.25.40.20">
    <property type="entry name" value="Ankyrin repeat-containing domain"/>
    <property type="match status" value="4"/>
</dbReference>
<dbReference type="PROSITE" id="PS50297">
    <property type="entry name" value="ANK_REP_REGION"/>
    <property type="match status" value="3"/>
</dbReference>
<dbReference type="EMBL" id="BEGY01000033">
    <property type="protein sequence ID" value="GAX78508.1"/>
    <property type="molecule type" value="Genomic_DNA"/>
</dbReference>
<feature type="repeat" description="ANK" evidence="3">
    <location>
        <begin position="847"/>
        <end position="879"/>
    </location>
</feature>
<evidence type="ECO:0000256" key="3">
    <source>
        <dbReference type="PROSITE-ProRule" id="PRU00023"/>
    </source>
</evidence>